<organism evidence="1 2">
    <name type="scientific">Orbilia oligospora</name>
    <name type="common">Nematode-trapping fungus</name>
    <name type="synonym">Arthrobotrys oligospora</name>
    <dbReference type="NCBI Taxonomy" id="2813651"/>
    <lineage>
        <taxon>Eukaryota</taxon>
        <taxon>Fungi</taxon>
        <taxon>Dikarya</taxon>
        <taxon>Ascomycota</taxon>
        <taxon>Pezizomycotina</taxon>
        <taxon>Orbiliomycetes</taxon>
        <taxon>Orbiliales</taxon>
        <taxon>Orbiliaceae</taxon>
        <taxon>Orbilia</taxon>
    </lineage>
</organism>
<gene>
    <name evidence="1" type="ORF">TWF679_010272</name>
</gene>
<reference evidence="1" key="1">
    <citation type="submission" date="2019-06" db="EMBL/GenBank/DDBJ databases">
        <authorList>
            <person name="Palmer J.M."/>
        </authorList>
    </citation>
    <scope>NUCLEOTIDE SEQUENCE</scope>
    <source>
        <strain evidence="1">TWF679</strain>
    </source>
</reference>
<name>A0A8H8V0P5_ORBOL</name>
<protein>
    <submittedName>
        <fullName evidence="1">Uncharacterized protein</fullName>
    </submittedName>
</protein>
<evidence type="ECO:0000313" key="2">
    <source>
        <dbReference type="Proteomes" id="UP000614610"/>
    </source>
</evidence>
<accession>A0A8H8V0P5</accession>
<dbReference type="Proteomes" id="UP000614610">
    <property type="component" value="Unassembled WGS sequence"/>
</dbReference>
<dbReference type="EMBL" id="WIWT01000079">
    <property type="protein sequence ID" value="KAF3203405.1"/>
    <property type="molecule type" value="Genomic_DNA"/>
</dbReference>
<comment type="caution">
    <text evidence="1">The sequence shown here is derived from an EMBL/GenBank/DDBJ whole genome shotgun (WGS) entry which is preliminary data.</text>
</comment>
<sequence length="102" mass="11178">MVLGVPASSRRVEMAFLICAPAGRLEPRVQANLRRYSAANGRLISESQAQPANRLARKPGIELQLREAMASKEERRAQQLTLLLIVTKKGRKPEDAGGPGME</sequence>
<proteinExistence type="predicted"/>
<dbReference type="AlphaFoldDB" id="A0A8H8V0P5"/>
<evidence type="ECO:0000313" key="1">
    <source>
        <dbReference type="EMBL" id="KAF3203405.1"/>
    </source>
</evidence>
<dbReference type="OrthoDB" id="5405745at2759"/>